<dbReference type="Proteomes" id="UP000085678">
    <property type="component" value="Unplaced"/>
</dbReference>
<comment type="similarity">
    <text evidence="4 14">Belongs to the cytochrome P450 family.</text>
</comment>
<dbReference type="GO" id="GO:0020037">
    <property type="term" value="F:heme binding"/>
    <property type="evidence" value="ECO:0007669"/>
    <property type="project" value="InterPro"/>
</dbReference>
<keyword evidence="11 14" id="KW-0503">Monooxygenase</keyword>
<keyword evidence="8" id="KW-0492">Microsome</keyword>
<keyword evidence="16" id="KW-1185">Reference proteome</keyword>
<evidence type="ECO:0000256" key="12">
    <source>
        <dbReference type="ARBA" id="ARBA00023136"/>
    </source>
</evidence>
<sequence>MNGLMDISQTTSVLLVFIITFLVVWLWRRREKPKGNLPRKEFWFPFSELLVSFVDSDKLFKDLGKKRPMARFRNGFDGPDDFILTTHKAIHEAFIKKGHLFTDRPTKFIWTEWSTQNGMVHGLLNSWGDLWKQQRRYALMTLRDFGLGKTSIAEAIQEEIGYLVDEFQKFEGKAVDPQQLLMPAISNVTNFLLFGERFQYDDPKFQQIMKNLMGQFQYFLLAQNAVVYPFLRYIPGDPFKFHYTFKCMGTTRKFLEERIERHVAEYDPDNIKCFTDAYIKAIKGEKDKEGTYFTDFQLLTSVEELFFAGTDTTVTTLRWGLLLLILNPDVQKKVHDELDSVIGSRRVSMEDRASLPYTEATLLEIQRFGCIVPVAGHKNTEDVEISGYTIPAGSTVAAGFICVFFDEEFWTKPEQFDPYGYTIPAGSTVAAGFICVFFDEEFWTKPEQFDPARFLDESGKLGKIPDCLTPFSLGRRVCLGESLAKMELFLFFTNLLQQFSFTIPSGEESPSLKSRWSLVRSPLPFKVEVHRRR</sequence>
<feature type="binding site" description="axial binding residue" evidence="13">
    <location>
        <position position="478"/>
    </location>
    <ligand>
        <name>heme</name>
        <dbReference type="ChEBI" id="CHEBI:30413"/>
    </ligand>
    <ligandPart>
        <name>Fe</name>
        <dbReference type="ChEBI" id="CHEBI:18248"/>
    </ligandPart>
</feature>
<feature type="transmembrane region" description="Helical" evidence="15">
    <location>
        <begin position="6"/>
        <end position="27"/>
    </location>
</feature>
<organism evidence="16 17">
    <name type="scientific">Lingula anatina</name>
    <name type="common">Brachiopod</name>
    <name type="synonym">Lingula unguis</name>
    <dbReference type="NCBI Taxonomy" id="7574"/>
    <lineage>
        <taxon>Eukaryota</taxon>
        <taxon>Metazoa</taxon>
        <taxon>Spiralia</taxon>
        <taxon>Lophotrochozoa</taxon>
        <taxon>Brachiopoda</taxon>
        <taxon>Linguliformea</taxon>
        <taxon>Lingulata</taxon>
        <taxon>Lingulida</taxon>
        <taxon>Linguloidea</taxon>
        <taxon>Lingulidae</taxon>
        <taxon>Lingula</taxon>
    </lineage>
</organism>
<dbReference type="Gene3D" id="1.10.630.10">
    <property type="entry name" value="Cytochrome P450"/>
    <property type="match status" value="2"/>
</dbReference>
<dbReference type="PRINTS" id="PR00385">
    <property type="entry name" value="P450"/>
</dbReference>
<evidence type="ECO:0000256" key="7">
    <source>
        <dbReference type="ARBA" id="ARBA00022824"/>
    </source>
</evidence>
<dbReference type="PANTHER" id="PTHR24300">
    <property type="entry name" value="CYTOCHROME P450 508A4-RELATED"/>
    <property type="match status" value="1"/>
</dbReference>
<evidence type="ECO:0000256" key="13">
    <source>
        <dbReference type="PIRSR" id="PIRSR602401-1"/>
    </source>
</evidence>
<reference evidence="17" key="1">
    <citation type="submission" date="2025-08" db="UniProtKB">
        <authorList>
            <consortium name="RefSeq"/>
        </authorList>
    </citation>
    <scope>IDENTIFICATION</scope>
    <source>
        <tissue evidence="17">Gonads</tissue>
    </source>
</reference>
<keyword evidence="10 13" id="KW-0408">Iron</keyword>
<gene>
    <name evidence="17" type="primary">LOC106162627</name>
</gene>
<dbReference type="InterPro" id="IPR017972">
    <property type="entry name" value="Cyt_P450_CS"/>
</dbReference>
<keyword evidence="12 15" id="KW-0472">Membrane</keyword>
<dbReference type="GO" id="GO:0005506">
    <property type="term" value="F:iron ion binding"/>
    <property type="evidence" value="ECO:0007669"/>
    <property type="project" value="InterPro"/>
</dbReference>
<evidence type="ECO:0000256" key="3">
    <source>
        <dbReference type="ARBA" id="ARBA00004406"/>
    </source>
</evidence>
<dbReference type="InterPro" id="IPR001128">
    <property type="entry name" value="Cyt_P450"/>
</dbReference>
<keyword evidence="15" id="KW-0812">Transmembrane</keyword>
<evidence type="ECO:0000256" key="2">
    <source>
        <dbReference type="ARBA" id="ARBA00004174"/>
    </source>
</evidence>
<proteinExistence type="inferred from homology"/>
<evidence type="ECO:0000256" key="9">
    <source>
        <dbReference type="ARBA" id="ARBA00023002"/>
    </source>
</evidence>
<comment type="cofactor">
    <cofactor evidence="1 13">
        <name>heme</name>
        <dbReference type="ChEBI" id="CHEBI:30413"/>
    </cofactor>
</comment>
<dbReference type="RefSeq" id="XP_013395418.1">
    <property type="nucleotide sequence ID" value="XM_013539964.1"/>
</dbReference>
<accession>A0A1S3IB71</accession>
<keyword evidence="9 14" id="KW-0560">Oxidoreductase</keyword>
<dbReference type="InParanoid" id="A0A1S3IB71"/>
<dbReference type="InterPro" id="IPR050182">
    <property type="entry name" value="Cytochrome_P450_fam2"/>
</dbReference>
<dbReference type="GO" id="GO:0006805">
    <property type="term" value="P:xenobiotic metabolic process"/>
    <property type="evidence" value="ECO:0007669"/>
    <property type="project" value="TreeGrafter"/>
</dbReference>
<dbReference type="OrthoDB" id="1844152at2759"/>
<evidence type="ECO:0000256" key="11">
    <source>
        <dbReference type="ARBA" id="ARBA00023033"/>
    </source>
</evidence>
<dbReference type="KEGG" id="lak:106162627"/>
<dbReference type="AlphaFoldDB" id="A0A1S3IB71"/>
<dbReference type="GeneID" id="106162627"/>
<dbReference type="InterPro" id="IPR002401">
    <property type="entry name" value="Cyt_P450_E_grp-I"/>
</dbReference>
<dbReference type="GO" id="GO:0016712">
    <property type="term" value="F:oxidoreductase activity, acting on paired donors, with incorporation or reduction of molecular oxygen, reduced flavin or flavoprotein as one donor, and incorporation of one atom of oxygen"/>
    <property type="evidence" value="ECO:0007669"/>
    <property type="project" value="TreeGrafter"/>
</dbReference>
<evidence type="ECO:0000256" key="5">
    <source>
        <dbReference type="ARBA" id="ARBA00022617"/>
    </source>
</evidence>
<keyword evidence="7" id="KW-0256">Endoplasmic reticulum</keyword>
<dbReference type="PROSITE" id="PS00086">
    <property type="entry name" value="CYTOCHROME_P450"/>
    <property type="match status" value="1"/>
</dbReference>
<dbReference type="GO" id="GO:0006082">
    <property type="term" value="P:organic acid metabolic process"/>
    <property type="evidence" value="ECO:0007669"/>
    <property type="project" value="TreeGrafter"/>
</dbReference>
<evidence type="ECO:0000313" key="16">
    <source>
        <dbReference type="Proteomes" id="UP000085678"/>
    </source>
</evidence>
<name>A0A1S3IB71_LINAN</name>
<keyword evidence="6 13" id="KW-0479">Metal-binding</keyword>
<dbReference type="Pfam" id="PF00067">
    <property type="entry name" value="p450"/>
    <property type="match status" value="2"/>
</dbReference>
<evidence type="ECO:0000256" key="15">
    <source>
        <dbReference type="SAM" id="Phobius"/>
    </source>
</evidence>
<dbReference type="GO" id="GO:0008395">
    <property type="term" value="F:steroid hydroxylase activity"/>
    <property type="evidence" value="ECO:0007669"/>
    <property type="project" value="TreeGrafter"/>
</dbReference>
<keyword evidence="15" id="KW-1133">Transmembrane helix</keyword>
<dbReference type="SUPFAM" id="SSF48264">
    <property type="entry name" value="Cytochrome P450"/>
    <property type="match status" value="2"/>
</dbReference>
<evidence type="ECO:0000256" key="1">
    <source>
        <dbReference type="ARBA" id="ARBA00001971"/>
    </source>
</evidence>
<dbReference type="FunFam" id="1.10.630.10:FF:000238">
    <property type="entry name" value="Cytochrome P450 2A6"/>
    <property type="match status" value="1"/>
</dbReference>
<evidence type="ECO:0000256" key="14">
    <source>
        <dbReference type="RuleBase" id="RU000461"/>
    </source>
</evidence>
<protein>
    <submittedName>
        <fullName evidence="17">Cytochrome P450 2C15</fullName>
    </submittedName>
</protein>
<dbReference type="InterPro" id="IPR036396">
    <property type="entry name" value="Cyt_P450_sf"/>
</dbReference>
<dbReference type="PRINTS" id="PR00463">
    <property type="entry name" value="EP450I"/>
</dbReference>
<keyword evidence="5 13" id="KW-0349">Heme</keyword>
<dbReference type="PANTHER" id="PTHR24300:SF397">
    <property type="entry name" value="CYTOCHROME P450 2U1"/>
    <property type="match status" value="1"/>
</dbReference>
<dbReference type="GO" id="GO:0005789">
    <property type="term" value="C:endoplasmic reticulum membrane"/>
    <property type="evidence" value="ECO:0007669"/>
    <property type="project" value="UniProtKB-SubCell"/>
</dbReference>
<evidence type="ECO:0000256" key="4">
    <source>
        <dbReference type="ARBA" id="ARBA00010617"/>
    </source>
</evidence>
<evidence type="ECO:0000256" key="10">
    <source>
        <dbReference type="ARBA" id="ARBA00023004"/>
    </source>
</evidence>
<evidence type="ECO:0000313" key="17">
    <source>
        <dbReference type="RefSeq" id="XP_013395418.1"/>
    </source>
</evidence>
<evidence type="ECO:0000256" key="6">
    <source>
        <dbReference type="ARBA" id="ARBA00022723"/>
    </source>
</evidence>
<dbReference type="STRING" id="7574.A0A1S3IB71"/>
<evidence type="ECO:0000256" key="8">
    <source>
        <dbReference type="ARBA" id="ARBA00022848"/>
    </source>
</evidence>
<comment type="subcellular location">
    <subcellularLocation>
        <location evidence="3">Endoplasmic reticulum membrane</location>
        <topology evidence="3">Peripheral membrane protein</topology>
    </subcellularLocation>
    <subcellularLocation>
        <location evidence="2">Microsome membrane</location>
        <topology evidence="2">Peripheral membrane protein</topology>
    </subcellularLocation>
</comment>